<name>A0A210PDT5_MIZYE</name>
<feature type="region of interest" description="Disordered" evidence="1">
    <location>
        <begin position="27"/>
        <end position="48"/>
    </location>
</feature>
<keyword evidence="4" id="KW-1185">Reference proteome</keyword>
<gene>
    <name evidence="3" type="ORF">KP79_PYT11428</name>
</gene>
<protein>
    <submittedName>
        <fullName evidence="3">Cyclic nucleotide-binding domain-containing protein 2</fullName>
    </submittedName>
</protein>
<accession>A0A210PDT5</accession>
<dbReference type="CDD" id="cd00038">
    <property type="entry name" value="CAP_ED"/>
    <property type="match status" value="1"/>
</dbReference>
<dbReference type="Proteomes" id="UP000242188">
    <property type="component" value="Unassembled WGS sequence"/>
</dbReference>
<comment type="caution">
    <text evidence="3">The sequence shown here is derived from an EMBL/GenBank/DDBJ whole genome shotgun (WGS) entry which is preliminary data.</text>
</comment>
<dbReference type="InterPro" id="IPR018490">
    <property type="entry name" value="cNMP-bd_dom_sf"/>
</dbReference>
<feature type="region of interest" description="Disordered" evidence="1">
    <location>
        <begin position="183"/>
        <end position="253"/>
    </location>
</feature>
<evidence type="ECO:0000313" key="4">
    <source>
        <dbReference type="Proteomes" id="UP000242188"/>
    </source>
</evidence>
<dbReference type="EMBL" id="NEDP02076751">
    <property type="protein sequence ID" value="OWF34659.1"/>
    <property type="molecule type" value="Genomic_DNA"/>
</dbReference>
<evidence type="ECO:0000313" key="3">
    <source>
        <dbReference type="EMBL" id="OWF34659.1"/>
    </source>
</evidence>
<dbReference type="InterPro" id="IPR000595">
    <property type="entry name" value="cNMP-bd_dom"/>
</dbReference>
<feature type="compositionally biased region" description="Basic and acidic residues" evidence="1">
    <location>
        <begin position="210"/>
        <end position="227"/>
    </location>
</feature>
<dbReference type="SMART" id="SM00100">
    <property type="entry name" value="cNMP"/>
    <property type="match status" value="1"/>
</dbReference>
<dbReference type="AlphaFoldDB" id="A0A210PDT5"/>
<reference evidence="3 4" key="1">
    <citation type="journal article" date="2017" name="Nat. Ecol. Evol.">
        <title>Scallop genome provides insights into evolution of bilaterian karyotype and development.</title>
        <authorList>
            <person name="Wang S."/>
            <person name="Zhang J."/>
            <person name="Jiao W."/>
            <person name="Li J."/>
            <person name="Xun X."/>
            <person name="Sun Y."/>
            <person name="Guo X."/>
            <person name="Huan P."/>
            <person name="Dong B."/>
            <person name="Zhang L."/>
            <person name="Hu X."/>
            <person name="Sun X."/>
            <person name="Wang J."/>
            <person name="Zhao C."/>
            <person name="Wang Y."/>
            <person name="Wang D."/>
            <person name="Huang X."/>
            <person name="Wang R."/>
            <person name="Lv J."/>
            <person name="Li Y."/>
            <person name="Zhang Z."/>
            <person name="Liu B."/>
            <person name="Lu W."/>
            <person name="Hui Y."/>
            <person name="Liang J."/>
            <person name="Zhou Z."/>
            <person name="Hou R."/>
            <person name="Li X."/>
            <person name="Liu Y."/>
            <person name="Li H."/>
            <person name="Ning X."/>
            <person name="Lin Y."/>
            <person name="Zhao L."/>
            <person name="Xing Q."/>
            <person name="Dou J."/>
            <person name="Li Y."/>
            <person name="Mao J."/>
            <person name="Guo H."/>
            <person name="Dou H."/>
            <person name="Li T."/>
            <person name="Mu C."/>
            <person name="Jiang W."/>
            <person name="Fu Q."/>
            <person name="Fu X."/>
            <person name="Miao Y."/>
            <person name="Liu J."/>
            <person name="Yu Q."/>
            <person name="Li R."/>
            <person name="Liao H."/>
            <person name="Li X."/>
            <person name="Kong Y."/>
            <person name="Jiang Z."/>
            <person name="Chourrout D."/>
            <person name="Li R."/>
            <person name="Bao Z."/>
        </authorList>
    </citation>
    <scope>NUCLEOTIDE SEQUENCE [LARGE SCALE GENOMIC DNA]</scope>
    <source>
        <strain evidence="3 4">PY_sf001</strain>
    </source>
</reference>
<dbReference type="OrthoDB" id="166212at2759"/>
<dbReference type="InterPro" id="IPR014710">
    <property type="entry name" value="RmlC-like_jellyroll"/>
</dbReference>
<organism evidence="3 4">
    <name type="scientific">Mizuhopecten yessoensis</name>
    <name type="common">Japanese scallop</name>
    <name type="synonym">Patinopecten yessoensis</name>
    <dbReference type="NCBI Taxonomy" id="6573"/>
    <lineage>
        <taxon>Eukaryota</taxon>
        <taxon>Metazoa</taxon>
        <taxon>Spiralia</taxon>
        <taxon>Lophotrochozoa</taxon>
        <taxon>Mollusca</taxon>
        <taxon>Bivalvia</taxon>
        <taxon>Autobranchia</taxon>
        <taxon>Pteriomorphia</taxon>
        <taxon>Pectinida</taxon>
        <taxon>Pectinoidea</taxon>
        <taxon>Pectinidae</taxon>
        <taxon>Mizuhopecten</taxon>
    </lineage>
</organism>
<feature type="domain" description="Cyclic nucleotide-binding" evidence="2">
    <location>
        <begin position="386"/>
        <end position="470"/>
    </location>
</feature>
<dbReference type="Gene3D" id="2.60.120.10">
    <property type="entry name" value="Jelly Rolls"/>
    <property type="match status" value="1"/>
</dbReference>
<dbReference type="SUPFAM" id="SSF51206">
    <property type="entry name" value="cAMP-binding domain-like"/>
    <property type="match status" value="2"/>
</dbReference>
<evidence type="ECO:0000259" key="2">
    <source>
        <dbReference type="PROSITE" id="PS50042"/>
    </source>
</evidence>
<dbReference type="PANTHER" id="PTHR23011:SF28">
    <property type="entry name" value="CYCLIC NUCLEOTIDE-BINDING DOMAIN CONTAINING PROTEIN"/>
    <property type="match status" value="1"/>
</dbReference>
<evidence type="ECO:0000256" key="1">
    <source>
        <dbReference type="SAM" id="MobiDB-lite"/>
    </source>
</evidence>
<proteinExistence type="predicted"/>
<dbReference type="PROSITE" id="PS50042">
    <property type="entry name" value="CNMP_BINDING_3"/>
    <property type="match status" value="1"/>
</dbReference>
<dbReference type="Pfam" id="PF00027">
    <property type="entry name" value="cNMP_binding"/>
    <property type="match status" value="1"/>
</dbReference>
<dbReference type="PANTHER" id="PTHR23011">
    <property type="entry name" value="CYCLIC NUCLEOTIDE-BINDING DOMAIN CONTAINING PROTEIN"/>
    <property type="match status" value="1"/>
</dbReference>
<sequence length="850" mass="97440">MSQILAQSPIAHGRLLQPLPAVREQSKLSDVPSLKKISNRKKSRTRRDSMISLLRQDLGDIESLPAVRKYRYSLDSAMDDNRSEVFSSFSNLSTSRVHRRRSSLFDKPVRRRQLSTNSDSSGEIQVTEYEMKKIAMLQSLNAMGGKLPNRNMNRQMSVSEVAMYEDLALKKKTSLTTRILGITTNRCKRPRRQSQSKDRASLSTPVKTPEPSHESKDKMKQIVDIMRKKSSSSPVPVPGQTKRPSLGGSEPGTEVLNSFRRKLIRKRKRKPYQRFRNLARFLVVLLRAWRIHSQSVGEMLGQFGTLDAMTNSAGASNLLFDITDYKASKQASVSNETRRILMKRPKERTDDEIHYLQTALRNYKSIAEYPVRMQKLIAQRGWLESYDSKRVIVREGHIARGFYFILTGAAVVSMLDTKTKQAKTVLFLNRGDSFGEQAIMTQSLRQTTVISREKIELLVMGDTDFVDIFMSGGLRDPNDPFLRDIPFLADWPIEKLAQHPKKAILSYFKRGAILVPDSKDSEWLFVIKSGSCSIFKKLEHVNPKKFRKPTREIGHREKLVTAAKNDHVISHEDQITLLREDEIKRLEQKNLYFRFYALPEINIATNAAYQELRKLHYEHINQNHVTRALGNLGAMSLHGGETESIITEAESKYREQAQVEVKNFRKKSIANLHNLVAKGPFLKPKQLPSDDGYRPLSTTTYGDDFETELDRRRKQVTIRSDTPESMPPAPQEDPPTFIEVRILQKGMSFGIEELVFDNQPGFSLVSNGVEVMMMNKKFFQEYLNNDMLVRLKEKTFPYPSDDDLQKSLELQLSWNYHKEAEVNNTLRSIKLKRSTPGDARAILEIPAEIK</sequence>
<dbReference type="STRING" id="6573.A0A210PDT5"/>